<dbReference type="NCBIfam" id="TIGR00350">
    <property type="entry name" value="lytR_cpsA_psr"/>
    <property type="match status" value="1"/>
</dbReference>
<sequence length="472" mass="50287">MTQPPSFQPRNRPPRPSAQGARRVGRSKDQPSASASGESRPGARSPHDQPPARSRSAAPAGRAPRGPIRRSAFSPDQSRTQQPQSPQQSHSTPASPEPIAPSIPPRRRAQRPPASSPQSYAPAREASSGPHAHTSRPPQQIHPGQASHTPGNGSGHPRRRRGWRFYAAGSAVTLLVILVVSIGWVYYLYALGNSNIARVQALTDRPSTAGTTYLIVGSDERGGVVSDPTEGQRADTIMVLHVPDSGKTSLISIPRDALVDYPDGSSGKINAAFSLGGPQSLVATVENLSDLTIDHYVQIGMDGVKQLTDAVGGVNLCLDYDVNDPYSTLQWQAGCHDVDGTTALAFSRMRYQDPLGDIGRATRQRQVVSKIISKAASTSTFINPGQQHHLVEAASSVLTTDDSDSLFDVAWAGLALRDALGTEGVMGAPPISSLNYIGYDGASYVLFDEDAIDSFWAQVRDGSVTKDSFASF</sequence>
<keyword evidence="3" id="KW-0812">Transmembrane</keyword>
<dbReference type="Gene3D" id="3.40.630.190">
    <property type="entry name" value="LCP protein"/>
    <property type="match status" value="1"/>
</dbReference>
<evidence type="ECO:0000259" key="4">
    <source>
        <dbReference type="Pfam" id="PF03816"/>
    </source>
</evidence>
<evidence type="ECO:0000256" key="2">
    <source>
        <dbReference type="SAM" id="MobiDB-lite"/>
    </source>
</evidence>
<dbReference type="EMBL" id="CP099547">
    <property type="protein sequence ID" value="USR79128.1"/>
    <property type="molecule type" value="Genomic_DNA"/>
</dbReference>
<feature type="compositionally biased region" description="Low complexity" evidence="2">
    <location>
        <begin position="51"/>
        <end position="94"/>
    </location>
</feature>
<organism evidence="5 6">
    <name type="scientific">Arcanobacterium pinnipediorum</name>
    <dbReference type="NCBI Taxonomy" id="1503041"/>
    <lineage>
        <taxon>Bacteria</taxon>
        <taxon>Bacillati</taxon>
        <taxon>Actinomycetota</taxon>
        <taxon>Actinomycetes</taxon>
        <taxon>Actinomycetales</taxon>
        <taxon>Actinomycetaceae</taxon>
        <taxon>Arcanobacterium</taxon>
    </lineage>
</organism>
<reference evidence="5" key="1">
    <citation type="submission" date="2022-06" db="EMBL/GenBank/DDBJ databases">
        <title>Complete Genome Sequence of Arcanobacterium pinnipediorum strain DSM 28752 isolated from a harbour seal.</title>
        <authorList>
            <person name="Borowiak M."/>
            <person name="Kreitlow A."/>
            <person name="Alssahen M."/>
            <person name="Malorny B."/>
            <person name="Laemmler C."/>
            <person name="Prenger-Berninghoff E."/>
            <person name="Siebert U."/>
            <person name="Ploetz M."/>
            <person name="Abdulmawjood A."/>
        </authorList>
    </citation>
    <scope>NUCLEOTIDE SEQUENCE</scope>
    <source>
        <strain evidence="5">DSM 28752</strain>
    </source>
</reference>
<feature type="domain" description="Cell envelope-related transcriptional attenuator" evidence="4">
    <location>
        <begin position="233"/>
        <end position="376"/>
    </location>
</feature>
<dbReference type="InterPro" id="IPR004474">
    <property type="entry name" value="LytR_CpsA_psr"/>
</dbReference>
<dbReference type="Pfam" id="PF03816">
    <property type="entry name" value="LytR_cpsA_psr"/>
    <property type="match status" value="1"/>
</dbReference>
<feature type="transmembrane region" description="Helical" evidence="3">
    <location>
        <begin position="165"/>
        <end position="189"/>
    </location>
</feature>
<comment type="similarity">
    <text evidence="1">Belongs to the LytR/CpsA/Psr (LCP) family.</text>
</comment>
<proteinExistence type="inferred from homology"/>
<dbReference type="InterPro" id="IPR050922">
    <property type="entry name" value="LytR/CpsA/Psr_CW_biosynth"/>
</dbReference>
<feature type="region of interest" description="Disordered" evidence="2">
    <location>
        <begin position="1"/>
        <end position="158"/>
    </location>
</feature>
<keyword evidence="3" id="KW-0472">Membrane</keyword>
<dbReference type="PANTHER" id="PTHR33392:SF6">
    <property type="entry name" value="POLYISOPRENYL-TEICHOIC ACID--PEPTIDOGLYCAN TEICHOIC ACID TRANSFERASE TAGU"/>
    <property type="match status" value="1"/>
</dbReference>
<evidence type="ECO:0000313" key="5">
    <source>
        <dbReference type="EMBL" id="USR79128.1"/>
    </source>
</evidence>
<feature type="compositionally biased region" description="Low complexity" evidence="2">
    <location>
        <begin position="111"/>
        <end position="124"/>
    </location>
</feature>
<evidence type="ECO:0000256" key="1">
    <source>
        <dbReference type="ARBA" id="ARBA00006068"/>
    </source>
</evidence>
<gene>
    <name evidence="5" type="ORF">NG665_07015</name>
</gene>
<feature type="compositionally biased region" description="Pro residues" evidence="2">
    <location>
        <begin position="95"/>
        <end position="104"/>
    </location>
</feature>
<evidence type="ECO:0000256" key="3">
    <source>
        <dbReference type="SAM" id="Phobius"/>
    </source>
</evidence>
<accession>A0ABY5AG16</accession>
<dbReference type="RefSeq" id="WP_252673002.1">
    <property type="nucleotide sequence ID" value="NZ_CP099547.1"/>
</dbReference>
<dbReference type="Proteomes" id="UP001056109">
    <property type="component" value="Chromosome"/>
</dbReference>
<dbReference type="PANTHER" id="PTHR33392">
    <property type="entry name" value="POLYISOPRENYL-TEICHOIC ACID--PEPTIDOGLYCAN TEICHOIC ACID TRANSFERASE TAGU"/>
    <property type="match status" value="1"/>
</dbReference>
<keyword evidence="3" id="KW-1133">Transmembrane helix</keyword>
<protein>
    <submittedName>
        <fullName evidence="5">LCP family protein</fullName>
    </submittedName>
</protein>
<evidence type="ECO:0000313" key="6">
    <source>
        <dbReference type="Proteomes" id="UP001056109"/>
    </source>
</evidence>
<name>A0ABY5AG16_9ACTO</name>
<keyword evidence="6" id="KW-1185">Reference proteome</keyword>